<keyword evidence="1" id="KW-0732">Signal</keyword>
<evidence type="ECO:0000313" key="3">
    <source>
        <dbReference type="Proteomes" id="UP001183176"/>
    </source>
</evidence>
<dbReference type="PROSITE" id="PS00135">
    <property type="entry name" value="TRYPSIN_SER"/>
    <property type="match status" value="1"/>
</dbReference>
<sequence length="447" mass="46756">MKARSKLLLCGASAATVVMSVALLARPATSSAAAPVHQATTVPTSASTDDAAAIQLAQDEGLSYDDALARIQLQSKIVELDQDLRDYDADFGGLWIDQAHGGQVVVQTVATSSDSVADSYAQQLNLTSLVVQRSASFTGKELQSTYDAVLSEVPSRRTANSPIDVDLDIKNNRVNIDAIGTATASLTTSQRQWVSSLSAHGKPVKLGTHESVQTTSGCDYSYCNAPIRGGVALLQGSQFPPNGYCTEGFNVRSTSDLKDYVTTAGHCGQEYGGTWWEHQYSDNTNHAVGPTWHAVYSGQADALVSVNYPSGWQLPNANVIVDASDNPSWPTTFNDMYAISSTAYPAVGQYLCRTGATSGTACGQVTSVSTGAGPISGQIEVHASVCGGDSGGPVYVGHAAYGVQGAGSDSNGSHSGLNGLNQPCYSNFYATRISQVLSTLNVDLDLS</sequence>
<dbReference type="CDD" id="cd21112">
    <property type="entry name" value="alphaLP-like"/>
    <property type="match status" value="1"/>
</dbReference>
<dbReference type="InterPro" id="IPR009003">
    <property type="entry name" value="Peptidase_S1_PA"/>
</dbReference>
<keyword evidence="3" id="KW-1185">Reference proteome</keyword>
<dbReference type="SUPFAM" id="SSF50494">
    <property type="entry name" value="Trypsin-like serine proteases"/>
    <property type="match status" value="1"/>
</dbReference>
<dbReference type="RefSeq" id="WP_311425378.1">
    <property type="nucleotide sequence ID" value="NZ_JAVREH010000079.1"/>
</dbReference>
<accession>A0ABU2JGW8</accession>
<proteinExistence type="predicted"/>
<evidence type="ECO:0000256" key="1">
    <source>
        <dbReference type="SAM" id="SignalP"/>
    </source>
</evidence>
<name>A0ABU2JGW8_9ACTN</name>
<dbReference type="EMBL" id="JAVREH010000079">
    <property type="protein sequence ID" value="MDT0264236.1"/>
    <property type="molecule type" value="Genomic_DNA"/>
</dbReference>
<feature type="chain" id="PRO_5046670725" evidence="1">
    <location>
        <begin position="34"/>
        <end position="447"/>
    </location>
</feature>
<dbReference type="InterPro" id="IPR033116">
    <property type="entry name" value="TRYPSIN_SER"/>
</dbReference>
<reference evidence="3" key="1">
    <citation type="submission" date="2023-07" db="EMBL/GenBank/DDBJ databases">
        <title>30 novel species of actinomycetes from the DSMZ collection.</title>
        <authorList>
            <person name="Nouioui I."/>
        </authorList>
    </citation>
    <scope>NUCLEOTIDE SEQUENCE [LARGE SCALE GENOMIC DNA]</scope>
    <source>
        <strain evidence="3">DSM 44399</strain>
    </source>
</reference>
<dbReference type="Proteomes" id="UP001183176">
    <property type="component" value="Unassembled WGS sequence"/>
</dbReference>
<comment type="caution">
    <text evidence="2">The sequence shown here is derived from an EMBL/GenBank/DDBJ whole genome shotgun (WGS) entry which is preliminary data.</text>
</comment>
<protein>
    <submittedName>
        <fullName evidence="2">S1 family peptidase</fullName>
    </submittedName>
</protein>
<gene>
    <name evidence="2" type="ORF">RM423_22980</name>
</gene>
<evidence type="ECO:0000313" key="2">
    <source>
        <dbReference type="EMBL" id="MDT0264236.1"/>
    </source>
</evidence>
<dbReference type="Gene3D" id="2.40.10.10">
    <property type="entry name" value="Trypsin-like serine proteases"/>
    <property type="match status" value="2"/>
</dbReference>
<dbReference type="InterPro" id="IPR043504">
    <property type="entry name" value="Peptidase_S1_PA_chymotrypsin"/>
</dbReference>
<feature type="signal peptide" evidence="1">
    <location>
        <begin position="1"/>
        <end position="33"/>
    </location>
</feature>
<organism evidence="2 3">
    <name type="scientific">Jatrophihabitans lederbergiae</name>
    <dbReference type="NCBI Taxonomy" id="3075547"/>
    <lineage>
        <taxon>Bacteria</taxon>
        <taxon>Bacillati</taxon>
        <taxon>Actinomycetota</taxon>
        <taxon>Actinomycetes</taxon>
        <taxon>Jatrophihabitantales</taxon>
        <taxon>Jatrophihabitantaceae</taxon>
        <taxon>Jatrophihabitans</taxon>
    </lineage>
</organism>